<gene>
    <name evidence="1" type="ORF">QR680_009739</name>
</gene>
<accession>A0AA39IMS6</accession>
<dbReference type="Proteomes" id="UP001175271">
    <property type="component" value="Unassembled WGS sequence"/>
</dbReference>
<comment type="caution">
    <text evidence="1">The sequence shown here is derived from an EMBL/GenBank/DDBJ whole genome shotgun (WGS) entry which is preliminary data.</text>
</comment>
<reference evidence="1" key="1">
    <citation type="submission" date="2023-06" db="EMBL/GenBank/DDBJ databases">
        <title>Genomic analysis of the entomopathogenic nematode Steinernema hermaphroditum.</title>
        <authorList>
            <person name="Schwarz E.M."/>
            <person name="Heppert J.K."/>
            <person name="Baniya A."/>
            <person name="Schwartz H.T."/>
            <person name="Tan C.-H."/>
            <person name="Antoshechkin I."/>
            <person name="Sternberg P.W."/>
            <person name="Goodrich-Blair H."/>
            <person name="Dillman A.R."/>
        </authorList>
    </citation>
    <scope>NUCLEOTIDE SEQUENCE</scope>
    <source>
        <strain evidence="1">PS9179</strain>
        <tissue evidence="1">Whole animal</tissue>
    </source>
</reference>
<sequence>MLAARGVSLGLGKINLSDLHNFPGGDRAAIGRTRRSKDVAVKPKLRVKKHVDKKVGLYHKILLANAADRRHFV</sequence>
<protein>
    <submittedName>
        <fullName evidence="1">Uncharacterized protein</fullName>
    </submittedName>
</protein>
<evidence type="ECO:0000313" key="1">
    <source>
        <dbReference type="EMBL" id="KAK0426495.1"/>
    </source>
</evidence>
<proteinExistence type="predicted"/>
<organism evidence="1 2">
    <name type="scientific">Steinernema hermaphroditum</name>
    <dbReference type="NCBI Taxonomy" id="289476"/>
    <lineage>
        <taxon>Eukaryota</taxon>
        <taxon>Metazoa</taxon>
        <taxon>Ecdysozoa</taxon>
        <taxon>Nematoda</taxon>
        <taxon>Chromadorea</taxon>
        <taxon>Rhabditida</taxon>
        <taxon>Tylenchina</taxon>
        <taxon>Panagrolaimomorpha</taxon>
        <taxon>Strongyloidoidea</taxon>
        <taxon>Steinernematidae</taxon>
        <taxon>Steinernema</taxon>
    </lineage>
</organism>
<dbReference type="EMBL" id="JAUCMV010000001">
    <property type="protein sequence ID" value="KAK0426495.1"/>
    <property type="molecule type" value="Genomic_DNA"/>
</dbReference>
<name>A0AA39IMS6_9BILA</name>
<dbReference type="AlphaFoldDB" id="A0AA39IMS6"/>
<evidence type="ECO:0000313" key="2">
    <source>
        <dbReference type="Proteomes" id="UP001175271"/>
    </source>
</evidence>
<keyword evidence="2" id="KW-1185">Reference proteome</keyword>